<dbReference type="RefSeq" id="WP_290399405.1">
    <property type="nucleotide sequence ID" value="NZ_JAUHLN010000002.1"/>
</dbReference>
<dbReference type="PANTHER" id="PTHR43094:SF1">
    <property type="entry name" value="AMINOTRANSFERASE CLASS-III"/>
    <property type="match status" value="1"/>
</dbReference>
<evidence type="ECO:0000313" key="5">
    <source>
        <dbReference type="Proteomes" id="UP001168694"/>
    </source>
</evidence>
<dbReference type="InterPro" id="IPR015424">
    <property type="entry name" value="PyrdxlP-dep_Trfase"/>
</dbReference>
<dbReference type="CDD" id="cd00610">
    <property type="entry name" value="OAT_like"/>
    <property type="match status" value="1"/>
</dbReference>
<evidence type="ECO:0000256" key="1">
    <source>
        <dbReference type="ARBA" id="ARBA00008954"/>
    </source>
</evidence>
<dbReference type="SUPFAM" id="SSF53383">
    <property type="entry name" value="PLP-dependent transferases"/>
    <property type="match status" value="1"/>
</dbReference>
<accession>A0ABT8E5S5</accession>
<gene>
    <name evidence="4" type="ORF">QYF49_09640</name>
</gene>
<dbReference type="GO" id="GO:0008483">
    <property type="term" value="F:transaminase activity"/>
    <property type="evidence" value="ECO:0007669"/>
    <property type="project" value="UniProtKB-KW"/>
</dbReference>
<dbReference type="InterPro" id="IPR015422">
    <property type="entry name" value="PyrdxlP-dep_Trfase_small"/>
</dbReference>
<evidence type="ECO:0000256" key="2">
    <source>
        <dbReference type="ARBA" id="ARBA00022898"/>
    </source>
</evidence>
<dbReference type="InterPro" id="IPR005814">
    <property type="entry name" value="Aminotrans_3"/>
</dbReference>
<comment type="similarity">
    <text evidence="1 3">Belongs to the class-III pyridoxal-phosphate-dependent aminotransferase family.</text>
</comment>
<name>A0ABT8E5S5_9BACL</name>
<dbReference type="PANTHER" id="PTHR43094">
    <property type="entry name" value="AMINOTRANSFERASE"/>
    <property type="match status" value="1"/>
</dbReference>
<keyword evidence="5" id="KW-1185">Reference proteome</keyword>
<dbReference type="InterPro" id="IPR015421">
    <property type="entry name" value="PyrdxlP-dep_Trfase_major"/>
</dbReference>
<dbReference type="Proteomes" id="UP001168694">
    <property type="component" value="Unassembled WGS sequence"/>
</dbReference>
<proteinExistence type="inferred from homology"/>
<reference evidence="4" key="1">
    <citation type="submission" date="2023-06" db="EMBL/GenBank/DDBJ databases">
        <title>Draft Genome Sequences of Representative Paenibacillus Polymyxa, Bacillus cereus, Fictibacillus sp., and Brevibacillus agri Strains Isolated from Amazonian Dark Earth.</title>
        <authorList>
            <person name="Pellegrinetti T.A."/>
            <person name="Cunha I.C.M."/>
            <person name="Chaves M.G."/>
            <person name="Freitas A.S."/>
            <person name="Silva A.V.R."/>
            <person name="Tsai S.M."/>
            <person name="Mendes L.W."/>
        </authorList>
    </citation>
    <scope>NUCLEOTIDE SEQUENCE</scope>
    <source>
        <strain evidence="4">CENA-BCM004</strain>
    </source>
</reference>
<protein>
    <submittedName>
        <fullName evidence="4">Aspartate aminotransferase family protein</fullName>
    </submittedName>
</protein>
<keyword evidence="2 3" id="KW-0663">Pyridoxal phosphate</keyword>
<evidence type="ECO:0000256" key="3">
    <source>
        <dbReference type="RuleBase" id="RU003560"/>
    </source>
</evidence>
<dbReference type="NCBIfam" id="NF005375">
    <property type="entry name" value="PRK06917.1"/>
    <property type="match status" value="1"/>
</dbReference>
<comment type="caution">
    <text evidence="4">The sequence shown here is derived from an EMBL/GenBank/DDBJ whole genome shotgun (WGS) entry which is preliminary data.</text>
</comment>
<dbReference type="EMBL" id="JAUHLN010000002">
    <property type="protein sequence ID" value="MDN4073266.1"/>
    <property type="molecule type" value="Genomic_DNA"/>
</dbReference>
<dbReference type="Pfam" id="PF00202">
    <property type="entry name" value="Aminotran_3"/>
    <property type="match status" value="1"/>
</dbReference>
<keyword evidence="4" id="KW-0808">Transferase</keyword>
<dbReference type="Gene3D" id="3.90.1150.10">
    <property type="entry name" value="Aspartate Aminotransferase, domain 1"/>
    <property type="match status" value="1"/>
</dbReference>
<evidence type="ECO:0000313" key="4">
    <source>
        <dbReference type="EMBL" id="MDN4073266.1"/>
    </source>
</evidence>
<dbReference type="Gene3D" id="3.40.640.10">
    <property type="entry name" value="Type I PLP-dependent aspartate aminotransferase-like (Major domain)"/>
    <property type="match status" value="1"/>
</dbReference>
<organism evidence="4 5">
    <name type="scientific">Fictibacillus terranigra</name>
    <dbReference type="NCBI Taxonomy" id="3058424"/>
    <lineage>
        <taxon>Bacteria</taxon>
        <taxon>Bacillati</taxon>
        <taxon>Bacillota</taxon>
        <taxon>Bacilli</taxon>
        <taxon>Bacillales</taxon>
        <taxon>Fictibacillaceae</taxon>
        <taxon>Fictibacillus</taxon>
    </lineage>
</organism>
<sequence>MDKTGIIKPVLDANYPMISHGKGIYLYDENGKRYIDGSSGAVTANIGHGVDEIADAMHEQAMQVAFVYRSHFTSLPAEKLAKKLARITPGDLNWTFFVNSGSEATETALKVAIQYFQEQGIHTKTKILSRWTSYHGITLGALSMSGHHKRRERFSALLEDFPAAPAPYCYQCPLKNTYPGCGLECAGELERAIEQEGPENIAAFIFEPIIGAAGGAIVPPPGYYEKVKEICDKYQILTIADEVMTGMGRTGKMFAIDHWGIEPDIMTLGKGLSAGYTPMAATVVSDRIINVIRKGSKVVMSGHTFSANPLSAAACCSVMEYMDQQNLVQNAGEQGERLLNGLKELEQKYPFVGNVRGKGLLCGLELVNDAVNHTPFSFIHRVGEKLISICFDKGLIIYPAFGGVTGYEGDSVLISPPLVITSFQVYELIRILDESLKELMNHLVSSGILIHKATS</sequence>
<keyword evidence="4" id="KW-0032">Aminotransferase</keyword>